<keyword evidence="2" id="KW-1185">Reference proteome</keyword>
<proteinExistence type="predicted"/>
<gene>
    <name evidence="1" type="ORF">PAESOLCIP111_01718</name>
</gene>
<name>A0A916K1D2_9BACL</name>
<dbReference type="Proteomes" id="UP000693672">
    <property type="component" value="Unassembled WGS sequence"/>
</dbReference>
<comment type="caution">
    <text evidence="1">The sequence shown here is derived from an EMBL/GenBank/DDBJ whole genome shotgun (WGS) entry which is preliminary data.</text>
</comment>
<organism evidence="1 2">
    <name type="scientific">Paenibacillus solanacearum</name>
    <dbReference type="NCBI Taxonomy" id="2048548"/>
    <lineage>
        <taxon>Bacteria</taxon>
        <taxon>Bacillati</taxon>
        <taxon>Bacillota</taxon>
        <taxon>Bacilli</taxon>
        <taxon>Bacillales</taxon>
        <taxon>Paenibacillaceae</taxon>
        <taxon>Paenibacillus</taxon>
    </lineage>
</organism>
<evidence type="ECO:0000313" key="1">
    <source>
        <dbReference type="EMBL" id="CAG7614520.1"/>
    </source>
</evidence>
<evidence type="ECO:0000313" key="2">
    <source>
        <dbReference type="Proteomes" id="UP000693672"/>
    </source>
</evidence>
<reference evidence="1" key="1">
    <citation type="submission" date="2021-06" db="EMBL/GenBank/DDBJ databases">
        <authorList>
            <person name="Criscuolo A."/>
        </authorList>
    </citation>
    <scope>NUCLEOTIDE SEQUENCE</scope>
    <source>
        <strain evidence="1">CIP111600</strain>
    </source>
</reference>
<sequence length="59" mass="6758">MLRTQVKTYKHRVGKYHYLVIQIFQSAIAKADMGNVLASNAVNVKIFKSGKTVRPPKRR</sequence>
<dbReference type="RefSeq" id="WP_218091512.1">
    <property type="nucleotide sequence ID" value="NZ_CAJVAS010000005.1"/>
</dbReference>
<dbReference type="AlphaFoldDB" id="A0A916K1D2"/>
<protein>
    <submittedName>
        <fullName evidence="1">Uncharacterized protein</fullName>
    </submittedName>
</protein>
<dbReference type="EMBL" id="CAJVAS010000005">
    <property type="protein sequence ID" value="CAG7614520.1"/>
    <property type="molecule type" value="Genomic_DNA"/>
</dbReference>
<accession>A0A916K1D2</accession>